<proteinExistence type="predicted"/>
<organism evidence="1 2">
    <name type="scientific">Acidisarcina polymorpha</name>
    <dbReference type="NCBI Taxonomy" id="2211140"/>
    <lineage>
        <taxon>Bacteria</taxon>
        <taxon>Pseudomonadati</taxon>
        <taxon>Acidobacteriota</taxon>
        <taxon>Terriglobia</taxon>
        <taxon>Terriglobales</taxon>
        <taxon>Acidobacteriaceae</taxon>
        <taxon>Acidisarcina</taxon>
    </lineage>
</organism>
<dbReference type="KEGG" id="abas:ACPOL_1277"/>
<dbReference type="EMBL" id="CP030840">
    <property type="protein sequence ID" value="AXC10625.1"/>
    <property type="molecule type" value="Genomic_DNA"/>
</dbReference>
<evidence type="ECO:0000313" key="2">
    <source>
        <dbReference type="Proteomes" id="UP000253606"/>
    </source>
</evidence>
<sequence>MFGGGHNAPSSLNTTTIQIRRRSTTIQANRFYGNAAGRLPFGRGYSESALE</sequence>
<keyword evidence="2" id="KW-1185">Reference proteome</keyword>
<reference evidence="1 2" key="1">
    <citation type="journal article" date="2018" name="Front. Microbiol.">
        <title>Hydrolytic Capabilities as a Key to Environmental Success: Chitinolytic and Cellulolytic Acidobacteria From Acidic Sub-arctic Soils and Boreal Peatlands.</title>
        <authorList>
            <person name="Belova S.E."/>
            <person name="Ravin N.V."/>
            <person name="Pankratov T.A."/>
            <person name="Rakitin A.L."/>
            <person name="Ivanova A.A."/>
            <person name="Beletsky A.V."/>
            <person name="Mardanov A.V."/>
            <person name="Sinninghe Damste J.S."/>
            <person name="Dedysh S.N."/>
        </authorList>
    </citation>
    <scope>NUCLEOTIDE SEQUENCE [LARGE SCALE GENOMIC DNA]</scope>
    <source>
        <strain evidence="1 2">SBC82</strain>
    </source>
</reference>
<evidence type="ECO:0000313" key="1">
    <source>
        <dbReference type="EMBL" id="AXC10625.1"/>
    </source>
</evidence>
<dbReference type="AlphaFoldDB" id="A0A2Z5FW68"/>
<name>A0A2Z5FW68_9BACT</name>
<dbReference type="Proteomes" id="UP000253606">
    <property type="component" value="Chromosome"/>
</dbReference>
<protein>
    <submittedName>
        <fullName evidence="1">Uncharacterized protein</fullName>
    </submittedName>
</protein>
<gene>
    <name evidence="1" type="ORF">ACPOL_1277</name>
</gene>
<accession>A0A2Z5FW68</accession>